<dbReference type="InterPro" id="IPR043428">
    <property type="entry name" value="LivM-like"/>
</dbReference>
<dbReference type="CDD" id="cd06581">
    <property type="entry name" value="TM_PBP1_LivM_like"/>
    <property type="match status" value="1"/>
</dbReference>
<evidence type="ECO:0000256" key="1">
    <source>
        <dbReference type="ARBA" id="ARBA00004651"/>
    </source>
</evidence>
<dbReference type="Pfam" id="PF02653">
    <property type="entry name" value="BPD_transp_2"/>
    <property type="match status" value="1"/>
</dbReference>
<feature type="transmembrane region" description="Helical" evidence="7">
    <location>
        <begin position="51"/>
        <end position="74"/>
    </location>
</feature>
<feature type="transmembrane region" description="Helical" evidence="7">
    <location>
        <begin position="86"/>
        <end position="107"/>
    </location>
</feature>
<dbReference type="GO" id="GO:0005886">
    <property type="term" value="C:plasma membrane"/>
    <property type="evidence" value="ECO:0007669"/>
    <property type="project" value="UniProtKB-SubCell"/>
</dbReference>
<accession>A0A431TE82</accession>
<protein>
    <submittedName>
        <fullName evidence="8">Branched-chain amino acid ABC transporter permease</fullName>
    </submittedName>
</protein>
<reference evidence="8 9" key="1">
    <citation type="submission" date="2018-12" db="EMBL/GenBank/DDBJ databases">
        <title>The genome of Variovorax gossypii DSM 100435.</title>
        <authorList>
            <person name="Gao J."/>
            <person name="Sun J."/>
        </authorList>
    </citation>
    <scope>NUCLEOTIDE SEQUENCE [LARGE SCALE GENOMIC DNA]</scope>
    <source>
        <strain evidence="8 9">DSM 100435</strain>
    </source>
</reference>
<keyword evidence="4 7" id="KW-1133">Transmembrane helix</keyword>
<evidence type="ECO:0000313" key="8">
    <source>
        <dbReference type="EMBL" id="RTQ31162.1"/>
    </source>
</evidence>
<keyword evidence="5 7" id="KW-0472">Membrane</keyword>
<dbReference type="PANTHER" id="PTHR30482:SF17">
    <property type="entry name" value="ABC TRANSPORTER ATP-BINDING PROTEIN"/>
    <property type="match status" value="1"/>
</dbReference>
<feature type="transmembrane region" description="Helical" evidence="7">
    <location>
        <begin position="157"/>
        <end position="177"/>
    </location>
</feature>
<dbReference type="EMBL" id="RXOE01000010">
    <property type="protein sequence ID" value="RTQ31162.1"/>
    <property type="molecule type" value="Genomic_DNA"/>
</dbReference>
<comment type="caution">
    <text evidence="8">The sequence shown here is derived from an EMBL/GenBank/DDBJ whole genome shotgun (WGS) entry which is preliminary data.</text>
</comment>
<evidence type="ECO:0000256" key="7">
    <source>
        <dbReference type="SAM" id="Phobius"/>
    </source>
</evidence>
<feature type="transmembrane region" description="Helical" evidence="7">
    <location>
        <begin position="207"/>
        <end position="227"/>
    </location>
</feature>
<feature type="compositionally biased region" description="Low complexity" evidence="6">
    <location>
        <begin position="332"/>
        <end position="345"/>
    </location>
</feature>
<sequence>MRDRSSPVPWICFAIAAAAIAFAPAVADGGTLRLLSEVLVTLAMAQMWNLLAGYTGLVSMGHQAFVGIGAYLLFIASDRLGISPYWMVPVAGAGAALLAAVVAPLMFRLRDAYFSIGMWVLAEIVRLLVAKFPLFGGESGVPLQAVRLVEAESFQQNAFWISGAIGLAAVAGVYLLMRSPFGLGLMAVRDNELAATSIGVNVWRNRFIAFVLSGLGFGLAGAAHFMGTMFVSPDSAFDINWVVTAMFIVIIGGIGTIEGPLIGAVIYFGLRELFNTWFAMSGGWYLIAMGCIAVTVMLLAPRGLWGLARERWGWRGLSVQRHPPSREHTAHSSASDFSSSLPSESTRGRTA</sequence>
<name>A0A431TE82_9BURK</name>
<dbReference type="AlphaFoldDB" id="A0A431TE82"/>
<dbReference type="OrthoDB" id="9814461at2"/>
<evidence type="ECO:0000256" key="2">
    <source>
        <dbReference type="ARBA" id="ARBA00022475"/>
    </source>
</evidence>
<keyword evidence="9" id="KW-1185">Reference proteome</keyword>
<evidence type="ECO:0000256" key="4">
    <source>
        <dbReference type="ARBA" id="ARBA00022989"/>
    </source>
</evidence>
<feature type="transmembrane region" description="Helical" evidence="7">
    <location>
        <begin position="282"/>
        <end position="305"/>
    </location>
</feature>
<feature type="transmembrane region" description="Helical" evidence="7">
    <location>
        <begin position="113"/>
        <end position="136"/>
    </location>
</feature>
<evidence type="ECO:0000256" key="6">
    <source>
        <dbReference type="SAM" id="MobiDB-lite"/>
    </source>
</evidence>
<evidence type="ECO:0000256" key="5">
    <source>
        <dbReference type="ARBA" id="ARBA00023136"/>
    </source>
</evidence>
<dbReference type="GO" id="GO:0015658">
    <property type="term" value="F:branched-chain amino acid transmembrane transporter activity"/>
    <property type="evidence" value="ECO:0007669"/>
    <property type="project" value="InterPro"/>
</dbReference>
<comment type="subcellular location">
    <subcellularLocation>
        <location evidence="1">Cell membrane</location>
        <topology evidence="1">Multi-pass membrane protein</topology>
    </subcellularLocation>
</comment>
<dbReference type="PANTHER" id="PTHR30482">
    <property type="entry name" value="HIGH-AFFINITY BRANCHED-CHAIN AMINO ACID TRANSPORT SYSTEM PERMEASE"/>
    <property type="match status" value="1"/>
</dbReference>
<feature type="region of interest" description="Disordered" evidence="6">
    <location>
        <begin position="321"/>
        <end position="351"/>
    </location>
</feature>
<organism evidence="8 9">
    <name type="scientific">Variovorax gossypii</name>
    <dbReference type="NCBI Taxonomy" id="1679495"/>
    <lineage>
        <taxon>Bacteria</taxon>
        <taxon>Pseudomonadati</taxon>
        <taxon>Pseudomonadota</taxon>
        <taxon>Betaproteobacteria</taxon>
        <taxon>Burkholderiales</taxon>
        <taxon>Comamonadaceae</taxon>
        <taxon>Variovorax</taxon>
    </lineage>
</organism>
<proteinExistence type="predicted"/>
<dbReference type="Proteomes" id="UP000267418">
    <property type="component" value="Unassembled WGS sequence"/>
</dbReference>
<gene>
    <name evidence="8" type="ORF">EJP69_26970</name>
</gene>
<feature type="transmembrane region" description="Helical" evidence="7">
    <location>
        <begin position="239"/>
        <end position="270"/>
    </location>
</feature>
<evidence type="ECO:0000256" key="3">
    <source>
        <dbReference type="ARBA" id="ARBA00022692"/>
    </source>
</evidence>
<evidence type="ECO:0000313" key="9">
    <source>
        <dbReference type="Proteomes" id="UP000267418"/>
    </source>
</evidence>
<dbReference type="InterPro" id="IPR001851">
    <property type="entry name" value="ABC_transp_permease"/>
</dbReference>
<dbReference type="RefSeq" id="WP_126473385.1">
    <property type="nucleotide sequence ID" value="NZ_RXOE01000010.1"/>
</dbReference>
<keyword evidence="3 7" id="KW-0812">Transmembrane</keyword>
<keyword evidence="2" id="KW-1003">Cell membrane</keyword>